<proteinExistence type="predicted"/>
<accession>A0ABZ2BWG7</accession>
<gene>
    <name evidence="1" type="ORF">ROLI_035190</name>
</gene>
<evidence type="ECO:0000313" key="2">
    <source>
        <dbReference type="Proteomes" id="UP001318682"/>
    </source>
</evidence>
<evidence type="ECO:0000313" key="1">
    <source>
        <dbReference type="EMBL" id="WVX50422.1"/>
    </source>
</evidence>
<keyword evidence="2" id="KW-1185">Reference proteome</keyword>
<sequence length="77" mass="8062">MVYASDREVSGQTRIYQGIFSTVVTVAVGNIPTSGFLIGQAAFDPSPAAQAICRTASFLRAPTGAQFLVFSGCLLMS</sequence>
<organism evidence="1 2">
    <name type="scientific">Roseobacter fucihabitans</name>
    <dbReference type="NCBI Taxonomy" id="1537242"/>
    <lineage>
        <taxon>Bacteria</taxon>
        <taxon>Pseudomonadati</taxon>
        <taxon>Pseudomonadota</taxon>
        <taxon>Alphaproteobacteria</taxon>
        <taxon>Rhodobacterales</taxon>
        <taxon>Roseobacteraceae</taxon>
        <taxon>Roseobacter</taxon>
    </lineage>
</organism>
<reference evidence="2" key="2">
    <citation type="submission" date="2024-01" db="EMBL/GenBank/DDBJ databases">
        <title>Roseobacter fucihabitans sp. nov., isolated from the brown alga Fucus spiralis.</title>
        <authorList>
            <person name="Hahnke S."/>
            <person name="Berger M."/>
            <person name="Schlingloff A."/>
            <person name="Athale I."/>
            <person name="Neumann-Schaal M."/>
            <person name="Adenaya A."/>
            <person name="Poehlein A."/>
            <person name="Daniel R."/>
            <person name="Pertersen J."/>
            <person name="Brinkhoff T."/>
        </authorList>
    </citation>
    <scope>NUCLEOTIDE SEQUENCE [LARGE SCALE GENOMIC DNA]</scope>
    <source>
        <strain evidence="2">B14</strain>
    </source>
</reference>
<name>A0ABZ2BWG7_9RHOB</name>
<protein>
    <submittedName>
        <fullName evidence="1">Uncharacterized protein</fullName>
    </submittedName>
</protein>
<dbReference type="EMBL" id="CP143423">
    <property type="protein sequence ID" value="WVX50422.1"/>
    <property type="molecule type" value="Genomic_DNA"/>
</dbReference>
<reference evidence="1 2" key="1">
    <citation type="submission" date="2015-07" db="EMBL/GenBank/DDBJ databases">
        <authorList>
            <person name="Voget S."/>
            <person name="Dogs M."/>
            <person name="Brinkhoff T.H."/>
            <person name="Daniel R."/>
        </authorList>
    </citation>
    <scope>NUCLEOTIDE SEQUENCE [LARGE SCALE GENOMIC DNA]</scope>
    <source>
        <strain evidence="1 2">B14</strain>
    </source>
</reference>
<dbReference type="Proteomes" id="UP001318682">
    <property type="component" value="Chromosome"/>
</dbReference>